<protein>
    <submittedName>
        <fullName evidence="1">Uncharacterized protein</fullName>
    </submittedName>
</protein>
<dbReference type="OrthoDB" id="7210452at2"/>
<keyword evidence="2" id="KW-1185">Reference proteome</keyword>
<accession>A0A3S8U8X4</accession>
<name>A0A3S8U8X4_9RHOB</name>
<proteinExistence type="predicted"/>
<dbReference type="AlphaFoldDB" id="A0A3S8U8X4"/>
<dbReference type="KEGG" id="taw:EI545_14915"/>
<dbReference type="Proteomes" id="UP000282002">
    <property type="component" value="Chromosome"/>
</dbReference>
<organism evidence="1 2">
    <name type="scientific">Tabrizicola piscis</name>
    <dbReference type="NCBI Taxonomy" id="2494374"/>
    <lineage>
        <taxon>Bacteria</taxon>
        <taxon>Pseudomonadati</taxon>
        <taxon>Pseudomonadota</taxon>
        <taxon>Alphaproteobacteria</taxon>
        <taxon>Rhodobacterales</taxon>
        <taxon>Paracoccaceae</taxon>
        <taxon>Tabrizicola</taxon>
    </lineage>
</organism>
<gene>
    <name evidence="1" type="ORF">EI545_14915</name>
</gene>
<evidence type="ECO:0000313" key="1">
    <source>
        <dbReference type="EMBL" id="AZL60008.1"/>
    </source>
</evidence>
<dbReference type="EMBL" id="CP034328">
    <property type="protein sequence ID" value="AZL60008.1"/>
    <property type="molecule type" value="Genomic_DNA"/>
</dbReference>
<evidence type="ECO:0000313" key="2">
    <source>
        <dbReference type="Proteomes" id="UP000282002"/>
    </source>
</evidence>
<sequence length="357" mass="39839">MKLSERLKAGLFRQMLKSQHRAALAAVSEMRPPQDPTIVIARVIGNDLWPRHTLGQSLQNLEFVLTREPAFRGTRKLFVLTRIMDAEVLARAESMVREAGHDVLTLPFDPVGYAALRLDTSAFGGDDYFMTKDYANQSEHWKWAAQFWVAASKIRHVMDVNGGRNAALEWGQARADWTLVLDGSCFLSAEGFQALHADLTSQPYVPYISLPMQRLSRNENALTTRPDPNSNEEPQLAFSSLAKGRFDMAYPYGLRDKTSLLRQIGVPGAWDRSSDLPWLPALPPLPDSHCWKRANSAVFRLSSGIDGGELELPSAGHKRYHSRNQAIFLTLAALDARLDTADRERAHAILGLGYSDA</sequence>
<reference evidence="1 2" key="1">
    <citation type="submission" date="2018-12" db="EMBL/GenBank/DDBJ databases">
        <title>Complete genome sequencing of Tabrizicola sp. K13M18.</title>
        <authorList>
            <person name="Bae J.-W."/>
        </authorList>
    </citation>
    <scope>NUCLEOTIDE SEQUENCE [LARGE SCALE GENOMIC DNA]</scope>
    <source>
        <strain evidence="1 2">K13M18</strain>
    </source>
</reference>
<dbReference type="RefSeq" id="WP_125326203.1">
    <property type="nucleotide sequence ID" value="NZ_CP034328.1"/>
</dbReference>